<keyword evidence="2" id="KW-1185">Reference proteome</keyword>
<evidence type="ECO:0000313" key="2">
    <source>
        <dbReference type="Proteomes" id="UP001501266"/>
    </source>
</evidence>
<organism evidence="1 2">
    <name type="scientific">Agrococcus citreus</name>
    <dbReference type="NCBI Taxonomy" id="84643"/>
    <lineage>
        <taxon>Bacteria</taxon>
        <taxon>Bacillati</taxon>
        <taxon>Actinomycetota</taxon>
        <taxon>Actinomycetes</taxon>
        <taxon>Micrococcales</taxon>
        <taxon>Microbacteriaceae</taxon>
        <taxon>Agrococcus</taxon>
    </lineage>
</organism>
<gene>
    <name evidence="1" type="ORF">GCM10009640_15680</name>
</gene>
<dbReference type="Proteomes" id="UP001501266">
    <property type="component" value="Unassembled WGS sequence"/>
</dbReference>
<reference evidence="1 2" key="1">
    <citation type="journal article" date="2019" name="Int. J. Syst. Evol. Microbiol.">
        <title>The Global Catalogue of Microorganisms (GCM) 10K type strain sequencing project: providing services to taxonomists for standard genome sequencing and annotation.</title>
        <authorList>
            <consortium name="The Broad Institute Genomics Platform"/>
            <consortium name="The Broad Institute Genome Sequencing Center for Infectious Disease"/>
            <person name="Wu L."/>
            <person name="Ma J."/>
        </authorList>
    </citation>
    <scope>NUCLEOTIDE SEQUENCE [LARGE SCALE GENOMIC DNA]</scope>
    <source>
        <strain evidence="1 2">JCM 12398</strain>
    </source>
</reference>
<proteinExistence type="predicted"/>
<sequence length="51" mass="6028">MGRRQRGTRRAAEQLSWQERHTLSIERTERQRLLSEHRDLAADVAATAWII</sequence>
<dbReference type="EMBL" id="BAAAKK010000004">
    <property type="protein sequence ID" value="GAA1422635.1"/>
    <property type="molecule type" value="Genomic_DNA"/>
</dbReference>
<accession>A0ABN1YUE4</accession>
<name>A0ABN1YUE4_9MICO</name>
<comment type="caution">
    <text evidence="1">The sequence shown here is derived from an EMBL/GenBank/DDBJ whole genome shotgun (WGS) entry which is preliminary data.</text>
</comment>
<protein>
    <submittedName>
        <fullName evidence="1">Uncharacterized protein</fullName>
    </submittedName>
</protein>
<dbReference type="RefSeq" id="WP_343919143.1">
    <property type="nucleotide sequence ID" value="NZ_BAAAKK010000004.1"/>
</dbReference>
<evidence type="ECO:0000313" key="1">
    <source>
        <dbReference type="EMBL" id="GAA1422635.1"/>
    </source>
</evidence>